<dbReference type="Proteomes" id="UP001304243">
    <property type="component" value="Unassembled WGS sequence"/>
</dbReference>
<proteinExistence type="predicted"/>
<dbReference type="AlphaFoldDB" id="A0AAN7D8L2"/>
<dbReference type="RefSeq" id="XP_064677591.1">
    <property type="nucleotide sequence ID" value="XM_064819456.1"/>
</dbReference>
<accession>A0AAN7D8L2</accession>
<reference evidence="2 3" key="1">
    <citation type="submission" date="2022-11" db="EMBL/GenBank/DDBJ databases">
        <title>Mucor velutinosus strain NIH1002 WGS.</title>
        <authorList>
            <person name="Subramanian P."/>
            <person name="Mullikin J.C."/>
            <person name="Segre J.A."/>
            <person name="Zelazny A.M."/>
        </authorList>
    </citation>
    <scope>NUCLEOTIDE SEQUENCE [LARGE SCALE GENOMIC DNA]</scope>
    <source>
        <strain evidence="2 3">NIH1002</strain>
    </source>
</reference>
<sequence>MDNSSYEIGYDFVNKFPDETVEEVLPAVFDRTTNTFRIKRVNIGWALKKSYTIAYNEKKPVEQLADGESIYDRRIRKLCAGALRCLSLQCKRPEGVKDQRPPTKGKDSYGYSKRFECPYWKAPLEKVPCGVPVTFTFRVNDSRREDRGSTVTMRQEITETKKHTHTIYNSLHLDRYEKRELKKMVKTRPNITAAAAISGIDPYTGEITKSARKINNLMANHGRTKYEVRRSKIQQDLYTTKEDAVAAFQDLDEKYPHFMDSAQILPSKFFVSFCSPEMLQCNLPFADRSIVTDVTLKAVPEGYYYLCSSVIYVKQLQKHVVFYQAIIKSNSAQVFKQYFVALFRKFDIKLERFLGAIMDFSAAQREGFILALREVFDVKQHNALPFLKGCYMHWMQSVRRLSTNHQVVKPDDIDLFLKLVHRFRATSNAIEFYRTGQEILSKFPNSKKWLQWWLQPGVSSMIFRCKSLMKKELRQHKSRTSNAIEAFHSALYKLMPEKRQPVATSLRLLLQVAEYHGMMMLDLYENNIRPHYGNNQKKTTAKKYATLYEINDGRAPDNNAALFGSKKRKQQVVIIGDEENGKHKKAKKLETRGTDLNAAINEHLDEVIEIEQNCPKIDDIADGNISHERFFLELLSDSDGENDEADDRYHRTENLENDIKDMFKGAGVSVEDVVVNSDESFESSVIDLVSSSSSCSSSSPIMKTKSEPTASKMTAPTDSDFSLSSSSSNLPCLASNDKHIDPIIQSIQKSTSATIIDLFSPPMLPEILASVAIEPIASSSATTADQPSLENDSSTAAGFLLPQKITSFLQKYQWLVKDYQNNHPDSHPSLPVPTYIVSNESNSCFIDAFFELLFNAALPFVDMSFADENNAYDCLLMNAFESYSQQSPSGIRAATSTVRHFVWNMTEYKLVSGVRQLVKSFPKGRQGDILDLASMVLERLSSVFASKVCTFPSLQCERKVPCSMEKAHAYARDDFFSFIYMLPTNVINEMIDCRGVFNEAALDTKFNDLFREKVLEEHQKGRCNAPGCDGISTSYRSLPQDNQFPKFMFVQDGANFVLGKTAGNNVYMPTYIHVLQNVKYKLRGRIYSTSFDGVHFYTRCYKTIDGIVYLVDIDNWQQQQMKALTSDLDVAERLLKDISNTVYACYKRE</sequence>
<evidence type="ECO:0000313" key="2">
    <source>
        <dbReference type="EMBL" id="KAK4510925.1"/>
    </source>
</evidence>
<dbReference type="GeneID" id="89943736"/>
<keyword evidence="3" id="KW-1185">Reference proteome</keyword>
<evidence type="ECO:0000313" key="3">
    <source>
        <dbReference type="Proteomes" id="UP001304243"/>
    </source>
</evidence>
<dbReference type="EMBL" id="JASEJX010000031">
    <property type="protein sequence ID" value="KAK4510925.1"/>
    <property type="molecule type" value="Genomic_DNA"/>
</dbReference>
<comment type="caution">
    <text evidence="2">The sequence shown here is derived from an EMBL/GenBank/DDBJ whole genome shotgun (WGS) entry which is preliminary data.</text>
</comment>
<feature type="compositionally biased region" description="Polar residues" evidence="1">
    <location>
        <begin position="707"/>
        <end position="717"/>
    </location>
</feature>
<organism evidence="2 3">
    <name type="scientific">Mucor velutinosus</name>
    <dbReference type="NCBI Taxonomy" id="708070"/>
    <lineage>
        <taxon>Eukaryota</taxon>
        <taxon>Fungi</taxon>
        <taxon>Fungi incertae sedis</taxon>
        <taxon>Mucoromycota</taxon>
        <taxon>Mucoromycotina</taxon>
        <taxon>Mucoromycetes</taxon>
        <taxon>Mucorales</taxon>
        <taxon>Mucorineae</taxon>
        <taxon>Mucoraceae</taxon>
        <taxon>Mucor</taxon>
    </lineage>
</organism>
<protein>
    <submittedName>
        <fullName evidence="2">Uncharacterized protein</fullName>
    </submittedName>
</protein>
<name>A0AAN7D8L2_9FUNG</name>
<feature type="region of interest" description="Disordered" evidence="1">
    <location>
        <begin position="690"/>
        <end position="723"/>
    </location>
</feature>
<gene>
    <name evidence="2" type="ORF">ATC70_000034</name>
</gene>
<evidence type="ECO:0000256" key="1">
    <source>
        <dbReference type="SAM" id="MobiDB-lite"/>
    </source>
</evidence>
<feature type="compositionally biased region" description="Low complexity" evidence="1">
    <location>
        <begin position="690"/>
        <end position="699"/>
    </location>
</feature>